<evidence type="ECO:0000256" key="1">
    <source>
        <dbReference type="ARBA" id="ARBA00004141"/>
    </source>
</evidence>
<sequence>MTIFTWATIASWVLFCSYWILLRNKTSKNVRERTVRQRYLGPLGYVVIFGLLYLPLFVSGGFFGRILPSNALLQGIGATLCMAGIGICIWARTVLGRNWSGGVTEKHGHELVVKGPYRLVRHPIYSGFLTALAGTCMVTGGLAAMVITFIYTLALSRKLNSEEALLKDLFPGTYEVYQQQTQKLIPFIW</sequence>
<dbReference type="GO" id="GO:0004671">
    <property type="term" value="F:protein C-terminal S-isoprenylcysteine carboxyl O-methyltransferase activity"/>
    <property type="evidence" value="ECO:0007669"/>
    <property type="project" value="InterPro"/>
</dbReference>
<dbReference type="Gene3D" id="1.20.120.1630">
    <property type="match status" value="1"/>
</dbReference>
<dbReference type="InterPro" id="IPR052527">
    <property type="entry name" value="Metal_cation-efflux_comp"/>
</dbReference>
<keyword evidence="3 5" id="KW-1133">Transmembrane helix</keyword>
<dbReference type="AlphaFoldDB" id="A0A327VTN6"/>
<dbReference type="EMBL" id="QLMA01000007">
    <property type="protein sequence ID" value="RAJ77318.1"/>
    <property type="molecule type" value="Genomic_DNA"/>
</dbReference>
<reference evidence="6 7" key="1">
    <citation type="submission" date="2018-06" db="EMBL/GenBank/DDBJ databases">
        <title>Genomic Encyclopedia of Archaeal and Bacterial Type Strains, Phase II (KMG-II): from individual species to whole genera.</title>
        <authorList>
            <person name="Goeker M."/>
        </authorList>
    </citation>
    <scope>NUCLEOTIDE SEQUENCE [LARGE SCALE GENOMIC DNA]</scope>
    <source>
        <strain evidence="6 7">DSM 29821</strain>
    </source>
</reference>
<organism evidence="6 7">
    <name type="scientific">Chitinophaga dinghuensis</name>
    <dbReference type="NCBI Taxonomy" id="1539050"/>
    <lineage>
        <taxon>Bacteria</taxon>
        <taxon>Pseudomonadati</taxon>
        <taxon>Bacteroidota</taxon>
        <taxon>Chitinophagia</taxon>
        <taxon>Chitinophagales</taxon>
        <taxon>Chitinophagaceae</taxon>
        <taxon>Chitinophaga</taxon>
    </lineage>
</organism>
<evidence type="ECO:0000256" key="2">
    <source>
        <dbReference type="ARBA" id="ARBA00022692"/>
    </source>
</evidence>
<feature type="transmembrane region" description="Helical" evidence="5">
    <location>
        <begin position="43"/>
        <end position="66"/>
    </location>
</feature>
<feature type="transmembrane region" description="Helical" evidence="5">
    <location>
        <begin position="124"/>
        <end position="151"/>
    </location>
</feature>
<keyword evidence="6" id="KW-0489">Methyltransferase</keyword>
<evidence type="ECO:0000313" key="6">
    <source>
        <dbReference type="EMBL" id="RAJ77318.1"/>
    </source>
</evidence>
<keyword evidence="4 5" id="KW-0472">Membrane</keyword>
<evidence type="ECO:0000256" key="3">
    <source>
        <dbReference type="ARBA" id="ARBA00022989"/>
    </source>
</evidence>
<proteinExistence type="predicted"/>
<dbReference type="GO" id="GO:0016020">
    <property type="term" value="C:membrane"/>
    <property type="evidence" value="ECO:0007669"/>
    <property type="project" value="UniProtKB-SubCell"/>
</dbReference>
<feature type="transmembrane region" description="Helical" evidence="5">
    <location>
        <begin position="72"/>
        <end position="91"/>
    </location>
</feature>
<feature type="transmembrane region" description="Helical" evidence="5">
    <location>
        <begin position="6"/>
        <end position="22"/>
    </location>
</feature>
<dbReference type="GO" id="GO:0032259">
    <property type="term" value="P:methylation"/>
    <property type="evidence" value="ECO:0007669"/>
    <property type="project" value="UniProtKB-KW"/>
</dbReference>
<evidence type="ECO:0000256" key="5">
    <source>
        <dbReference type="SAM" id="Phobius"/>
    </source>
</evidence>
<name>A0A327VTN6_9BACT</name>
<dbReference type="PANTHER" id="PTHR43847">
    <property type="entry name" value="BLL3993 PROTEIN"/>
    <property type="match status" value="1"/>
</dbReference>
<comment type="subcellular location">
    <subcellularLocation>
        <location evidence="1">Membrane</location>
        <topology evidence="1">Multi-pass membrane protein</topology>
    </subcellularLocation>
</comment>
<comment type="caution">
    <text evidence="6">The sequence shown here is derived from an EMBL/GenBank/DDBJ whole genome shotgun (WGS) entry which is preliminary data.</text>
</comment>
<gene>
    <name evidence="6" type="ORF">CLV59_10785</name>
</gene>
<protein>
    <submittedName>
        <fullName evidence="6">Protein-S-isoprenylcysteine O-methyltransferase</fullName>
    </submittedName>
</protein>
<keyword evidence="2 5" id="KW-0812">Transmembrane</keyword>
<evidence type="ECO:0000313" key="7">
    <source>
        <dbReference type="Proteomes" id="UP000249819"/>
    </source>
</evidence>
<accession>A0A327VTN6</accession>
<keyword evidence="6" id="KW-0808">Transferase</keyword>
<dbReference type="Proteomes" id="UP000249819">
    <property type="component" value="Unassembled WGS sequence"/>
</dbReference>
<keyword evidence="7" id="KW-1185">Reference proteome</keyword>
<evidence type="ECO:0000256" key="4">
    <source>
        <dbReference type="ARBA" id="ARBA00023136"/>
    </source>
</evidence>
<dbReference type="PANTHER" id="PTHR43847:SF1">
    <property type="entry name" value="BLL3993 PROTEIN"/>
    <property type="match status" value="1"/>
</dbReference>
<dbReference type="Pfam" id="PF04140">
    <property type="entry name" value="ICMT"/>
    <property type="match status" value="1"/>
</dbReference>
<dbReference type="OrthoDB" id="9809773at2"/>
<dbReference type="RefSeq" id="WP_111593921.1">
    <property type="nucleotide sequence ID" value="NZ_QLMA01000007.1"/>
</dbReference>
<dbReference type="InterPro" id="IPR007269">
    <property type="entry name" value="ICMT_MeTrfase"/>
</dbReference>